<evidence type="ECO:0000259" key="2">
    <source>
        <dbReference type="Pfam" id="PF03061"/>
    </source>
</evidence>
<keyword evidence="4" id="KW-1185">Reference proteome</keyword>
<dbReference type="InterPro" id="IPR006683">
    <property type="entry name" value="Thioestr_dom"/>
</dbReference>
<evidence type="ECO:0000313" key="4">
    <source>
        <dbReference type="Proteomes" id="UP000237752"/>
    </source>
</evidence>
<dbReference type="Gene3D" id="3.10.129.10">
    <property type="entry name" value="Hotdog Thioesterase"/>
    <property type="match status" value="1"/>
</dbReference>
<organism evidence="3 4">
    <name type="scientific">Antricoccus suffuscus</name>
    <dbReference type="NCBI Taxonomy" id="1629062"/>
    <lineage>
        <taxon>Bacteria</taxon>
        <taxon>Bacillati</taxon>
        <taxon>Actinomycetota</taxon>
        <taxon>Actinomycetes</taxon>
        <taxon>Geodermatophilales</taxon>
        <taxon>Antricoccaceae</taxon>
        <taxon>Antricoccus</taxon>
    </lineage>
</organism>
<evidence type="ECO:0000256" key="1">
    <source>
        <dbReference type="ARBA" id="ARBA00022801"/>
    </source>
</evidence>
<sequence>MTTSATTTNSGTLRAGGSSKTITWQDPFASFEAGSKLSGLEYLRAVVDGTIPAPPIGQLMGFRLTAVEPGRAEFQITPDESVYNPIGVVHGGLVCTLLDSAAGCAVHSTLALGHGYTSIELKVNYLRAVHADGLGLRAIGTVRKNGSRVAFADAVVLNADDKEVATASSTLLVFPLPTK</sequence>
<dbReference type="GO" id="GO:0061522">
    <property type="term" value="F:1,4-dihydroxy-2-naphthoyl-CoA thioesterase activity"/>
    <property type="evidence" value="ECO:0007669"/>
    <property type="project" value="TreeGrafter"/>
</dbReference>
<dbReference type="GO" id="GO:0005829">
    <property type="term" value="C:cytosol"/>
    <property type="evidence" value="ECO:0007669"/>
    <property type="project" value="TreeGrafter"/>
</dbReference>
<dbReference type="EMBL" id="PVUE01000005">
    <property type="protein sequence ID" value="PRZ42447.1"/>
    <property type="molecule type" value="Genomic_DNA"/>
</dbReference>
<reference evidence="3 4" key="1">
    <citation type="submission" date="2018-03" db="EMBL/GenBank/DDBJ databases">
        <title>Genomic Encyclopedia of Archaeal and Bacterial Type Strains, Phase II (KMG-II): from individual species to whole genera.</title>
        <authorList>
            <person name="Goeker M."/>
        </authorList>
    </citation>
    <scope>NUCLEOTIDE SEQUENCE [LARGE SCALE GENOMIC DNA]</scope>
    <source>
        <strain evidence="3 4">DSM 100065</strain>
    </source>
</reference>
<dbReference type="SUPFAM" id="SSF54637">
    <property type="entry name" value="Thioesterase/thiol ester dehydrase-isomerase"/>
    <property type="match status" value="1"/>
</dbReference>
<evidence type="ECO:0000313" key="3">
    <source>
        <dbReference type="EMBL" id="PRZ42447.1"/>
    </source>
</evidence>
<dbReference type="Pfam" id="PF03061">
    <property type="entry name" value="4HBT"/>
    <property type="match status" value="1"/>
</dbReference>
<dbReference type="Proteomes" id="UP000237752">
    <property type="component" value="Unassembled WGS sequence"/>
</dbReference>
<proteinExistence type="predicted"/>
<feature type="domain" description="Thioesterase" evidence="2">
    <location>
        <begin position="87"/>
        <end position="165"/>
    </location>
</feature>
<comment type="caution">
    <text evidence="3">The sequence shown here is derived from an EMBL/GenBank/DDBJ whole genome shotgun (WGS) entry which is preliminary data.</text>
</comment>
<dbReference type="InterPro" id="IPR029069">
    <property type="entry name" value="HotDog_dom_sf"/>
</dbReference>
<gene>
    <name evidence="3" type="ORF">CLV47_10566</name>
</gene>
<accession>A0A2T1A1S9</accession>
<keyword evidence="1" id="KW-0378">Hydrolase</keyword>
<dbReference type="OrthoDB" id="9813282at2"/>
<name>A0A2T1A1S9_9ACTN</name>
<dbReference type="NCBIfam" id="TIGR00369">
    <property type="entry name" value="unchar_dom_1"/>
    <property type="match status" value="1"/>
</dbReference>
<dbReference type="InterPro" id="IPR003736">
    <property type="entry name" value="PAAI_dom"/>
</dbReference>
<dbReference type="AlphaFoldDB" id="A0A2T1A1S9"/>
<dbReference type="CDD" id="cd03443">
    <property type="entry name" value="PaaI_thioesterase"/>
    <property type="match status" value="1"/>
</dbReference>
<dbReference type="PANTHER" id="PTHR43240">
    <property type="entry name" value="1,4-DIHYDROXY-2-NAPHTHOYL-COA THIOESTERASE 1"/>
    <property type="match status" value="1"/>
</dbReference>
<dbReference type="PANTHER" id="PTHR43240:SF1">
    <property type="entry name" value="BLR5584 PROTEIN"/>
    <property type="match status" value="1"/>
</dbReference>
<dbReference type="RefSeq" id="WP_106348492.1">
    <property type="nucleotide sequence ID" value="NZ_PVUE01000005.1"/>
</dbReference>
<protein>
    <submittedName>
        <fullName evidence="3">Uncharacterized protein (TIGR00369 family)</fullName>
    </submittedName>
</protein>